<evidence type="ECO:0000259" key="1">
    <source>
        <dbReference type="Pfam" id="PF04326"/>
    </source>
</evidence>
<accession>A0A7V7NX43</accession>
<name>A0A7V7NX43_9VIBR</name>
<dbReference type="PANTHER" id="PTHR30595">
    <property type="entry name" value="GLPR-RELATED TRANSCRIPTIONAL REPRESSOR"/>
    <property type="match status" value="1"/>
</dbReference>
<gene>
    <name evidence="2" type="ORF">F7Q91_03270</name>
</gene>
<dbReference type="AlphaFoldDB" id="A0A7V7NX43"/>
<comment type="caution">
    <text evidence="2">The sequence shown here is derived from an EMBL/GenBank/DDBJ whole genome shotgun (WGS) entry which is preliminary data.</text>
</comment>
<dbReference type="GO" id="GO:0003677">
    <property type="term" value="F:DNA binding"/>
    <property type="evidence" value="ECO:0007669"/>
    <property type="project" value="UniProtKB-KW"/>
</dbReference>
<evidence type="ECO:0000313" key="2">
    <source>
        <dbReference type="EMBL" id="KAB0482442.1"/>
    </source>
</evidence>
<keyword evidence="2" id="KW-0238">DNA-binding</keyword>
<dbReference type="Pfam" id="PF04326">
    <property type="entry name" value="SLFN_AlbA_2"/>
    <property type="match status" value="1"/>
</dbReference>
<dbReference type="InterPro" id="IPR038461">
    <property type="entry name" value="Schlafen_AlbA_2_dom_sf"/>
</dbReference>
<dbReference type="Gene3D" id="3.30.565.60">
    <property type="match status" value="1"/>
</dbReference>
<dbReference type="GeneID" id="77344677"/>
<dbReference type="EMBL" id="VZPX01000004">
    <property type="protein sequence ID" value="KAB0482442.1"/>
    <property type="molecule type" value="Genomic_DNA"/>
</dbReference>
<dbReference type="RefSeq" id="WP_137406581.1">
    <property type="nucleotide sequence ID" value="NZ_AP025467.1"/>
</dbReference>
<dbReference type="InterPro" id="IPR007421">
    <property type="entry name" value="Schlafen_AlbA_2_dom"/>
</dbReference>
<feature type="domain" description="Schlafen AlbA-2" evidence="1">
    <location>
        <begin position="19"/>
        <end position="136"/>
    </location>
</feature>
<dbReference type="Proteomes" id="UP000423756">
    <property type="component" value="Unassembled WGS sequence"/>
</dbReference>
<reference evidence="2 3" key="1">
    <citation type="submission" date="2019-09" db="EMBL/GenBank/DDBJ databases">
        <title>Draft genome sequences of 48 bacterial type strains from the CCUG.</title>
        <authorList>
            <person name="Tunovic T."/>
            <person name="Pineiro-Iglesias B."/>
            <person name="Unosson C."/>
            <person name="Inganas E."/>
            <person name="Ohlen M."/>
            <person name="Cardew S."/>
            <person name="Jensie-Markopoulos S."/>
            <person name="Salva-Serra F."/>
            <person name="Jaen-Luchoro D."/>
            <person name="Karlsson R."/>
            <person name="Svensson-Stadler L."/>
            <person name="Chun J."/>
            <person name="Moore E."/>
        </authorList>
    </citation>
    <scope>NUCLEOTIDE SEQUENCE [LARGE SCALE GENOMIC DNA]</scope>
    <source>
        <strain evidence="2 3">CCUG 48643</strain>
    </source>
</reference>
<dbReference type="Gene3D" id="3.30.950.30">
    <property type="entry name" value="Schlafen, AAA domain"/>
    <property type="match status" value="1"/>
</dbReference>
<dbReference type="InterPro" id="IPR038475">
    <property type="entry name" value="RecG_C_sf"/>
</dbReference>
<proteinExistence type="predicted"/>
<evidence type="ECO:0000313" key="3">
    <source>
        <dbReference type="Proteomes" id="UP000423756"/>
    </source>
</evidence>
<dbReference type="PANTHER" id="PTHR30595:SF6">
    <property type="entry name" value="SCHLAFEN ALBA-2 DOMAIN-CONTAINING PROTEIN"/>
    <property type="match status" value="1"/>
</dbReference>
<organism evidence="2 3">
    <name type="scientific">Vibrio chagasii</name>
    <dbReference type="NCBI Taxonomy" id="170679"/>
    <lineage>
        <taxon>Bacteria</taxon>
        <taxon>Pseudomonadati</taxon>
        <taxon>Pseudomonadota</taxon>
        <taxon>Gammaproteobacteria</taxon>
        <taxon>Vibrionales</taxon>
        <taxon>Vibrionaceae</taxon>
        <taxon>Vibrio</taxon>
    </lineage>
</organism>
<dbReference type="Pfam" id="PF13749">
    <property type="entry name" value="HATPase_c_4"/>
    <property type="match status" value="1"/>
</dbReference>
<sequence>MEIKVISPEEALHYCEREEDHFFDRKAFKIKGEKLQKIAVAFANADGGEFVVGIADDKEESDPAKRWQPGENIEAFNNIIQSLSDPSPSIDFECKFLRQEGVRGYVLLVKIEKGLQVHETSQKKVIIRKGAQSLELKGALKIQELNYAKGLKSCEDDLVPDASIDDLETSNVLKEYLEHLPSNHLDAVEFLTKQNLVDRKTWVPKVASLLLFSENPSNDIPRACAIRIARYDTKDDEPERDSLTDDLITIEGPLISQIEDTYNKLVELYSKNLVWTLDGLKPQSYPKETLWEFLVNAVIHRDYSISDHVHVGVFKDRIEIKSPGKLPGFVKVDNILDSRFSRNSKLVRFLSRYPGAPNKDLGEGVNTAFHRMDEFGLKAPSIVEDGNYVRVSIYHASKLLPEDSITAFVKKHGSINNQQARDLTGIREAEKITTIFGKLRDQQVLLKSDAKAVKDVVWTIA</sequence>
<protein>
    <submittedName>
        <fullName evidence="2">DNA-binding protein</fullName>
    </submittedName>
</protein>